<dbReference type="AlphaFoldDB" id="A0A0B6XYU4"/>
<feature type="non-terminal residue" evidence="2">
    <location>
        <position position="159"/>
    </location>
</feature>
<evidence type="ECO:0000313" key="2">
    <source>
        <dbReference type="EMBL" id="CEK48716.1"/>
    </source>
</evidence>
<dbReference type="GO" id="GO:0006281">
    <property type="term" value="P:DNA repair"/>
    <property type="evidence" value="ECO:0007669"/>
    <property type="project" value="InterPro"/>
</dbReference>
<accession>A0A0B6XYU4</accession>
<dbReference type="EMBL" id="HACG01001851">
    <property type="protein sequence ID" value="CEK48716.1"/>
    <property type="molecule type" value="Transcribed_RNA"/>
</dbReference>
<protein>
    <recommendedName>
        <fullName evidence="1">UmuC domain-containing protein</fullName>
    </recommendedName>
</protein>
<dbReference type="FunFam" id="3.40.1170.60:FF:000002">
    <property type="entry name" value="Polymerase (DNA directed) kappa"/>
    <property type="match status" value="1"/>
</dbReference>
<dbReference type="InterPro" id="IPR001126">
    <property type="entry name" value="UmuC"/>
</dbReference>
<dbReference type="Gene3D" id="3.30.70.270">
    <property type="match status" value="1"/>
</dbReference>
<name>A0A0B6XYU4_9EUPU</name>
<reference evidence="2" key="1">
    <citation type="submission" date="2014-12" db="EMBL/GenBank/DDBJ databases">
        <title>Insight into the proteome of Arion vulgaris.</title>
        <authorList>
            <person name="Aradska J."/>
            <person name="Bulat T."/>
            <person name="Smidak R."/>
            <person name="Sarate P."/>
            <person name="Gangsoo J."/>
            <person name="Sialana F."/>
            <person name="Bilban M."/>
            <person name="Lubec G."/>
        </authorList>
    </citation>
    <scope>NUCLEOTIDE SEQUENCE</scope>
    <source>
        <tissue evidence="2">Skin</tissue>
    </source>
</reference>
<dbReference type="PROSITE" id="PS50173">
    <property type="entry name" value="UMUC"/>
    <property type="match status" value="1"/>
</dbReference>
<dbReference type="GO" id="GO:0003887">
    <property type="term" value="F:DNA-directed DNA polymerase activity"/>
    <property type="evidence" value="ECO:0007669"/>
    <property type="project" value="TreeGrafter"/>
</dbReference>
<dbReference type="SUPFAM" id="SSF56672">
    <property type="entry name" value="DNA/RNA polymerases"/>
    <property type="match status" value="1"/>
</dbReference>
<dbReference type="PANTHER" id="PTHR11076:SF33">
    <property type="entry name" value="DNA POLYMERASE KAPPA"/>
    <property type="match status" value="1"/>
</dbReference>
<gene>
    <name evidence="2" type="primary">ORF4931</name>
</gene>
<dbReference type="Pfam" id="PF00817">
    <property type="entry name" value="IMS"/>
    <property type="match status" value="1"/>
</dbReference>
<feature type="domain" description="UmuC" evidence="1">
    <location>
        <begin position="1"/>
        <end position="91"/>
    </location>
</feature>
<organism evidence="2">
    <name type="scientific">Arion vulgaris</name>
    <dbReference type="NCBI Taxonomy" id="1028688"/>
    <lineage>
        <taxon>Eukaryota</taxon>
        <taxon>Metazoa</taxon>
        <taxon>Spiralia</taxon>
        <taxon>Lophotrochozoa</taxon>
        <taxon>Mollusca</taxon>
        <taxon>Gastropoda</taxon>
        <taxon>Heterobranchia</taxon>
        <taxon>Euthyneura</taxon>
        <taxon>Panpulmonata</taxon>
        <taxon>Eupulmonata</taxon>
        <taxon>Stylommatophora</taxon>
        <taxon>Helicina</taxon>
        <taxon>Arionoidea</taxon>
        <taxon>Arionidae</taxon>
        <taxon>Arion</taxon>
    </lineage>
</organism>
<dbReference type="InterPro" id="IPR050116">
    <property type="entry name" value="DNA_polymerase-Y"/>
</dbReference>
<proteinExistence type="predicted"/>
<dbReference type="PANTHER" id="PTHR11076">
    <property type="entry name" value="DNA REPAIR POLYMERASE UMUC / TRANSFERASE FAMILY MEMBER"/>
    <property type="match status" value="1"/>
</dbReference>
<dbReference type="GO" id="GO:0042276">
    <property type="term" value="P:error-prone translesion synthesis"/>
    <property type="evidence" value="ECO:0007669"/>
    <property type="project" value="TreeGrafter"/>
</dbReference>
<dbReference type="InterPro" id="IPR043128">
    <property type="entry name" value="Rev_trsase/Diguanyl_cyclase"/>
</dbReference>
<evidence type="ECO:0000259" key="1">
    <source>
        <dbReference type="PROSITE" id="PS50173"/>
    </source>
</evidence>
<dbReference type="InterPro" id="IPR043502">
    <property type="entry name" value="DNA/RNA_pol_sf"/>
</dbReference>
<sequence length="159" mass="18023">VEMRDDPSLKNKPIAVGSMSMLSTSNYIARRFGVRAAMPGFIGRKLCPELVIIELNFEKYIAVSETVREILTLYDPNFLPMSLDEAYLDFTEHLQWRLNSPSSSRTFLLRTNSPSNSSSCMCDLNLVLRPHIPLDDGACHSQSDDEREVSVELNRLPTR</sequence>
<feature type="non-terminal residue" evidence="2">
    <location>
        <position position="1"/>
    </location>
</feature>
<dbReference type="GO" id="GO:0005634">
    <property type="term" value="C:nucleus"/>
    <property type="evidence" value="ECO:0007669"/>
    <property type="project" value="TreeGrafter"/>
</dbReference>
<dbReference type="Gene3D" id="3.40.1170.60">
    <property type="match status" value="1"/>
</dbReference>